<dbReference type="Pfam" id="PF07963">
    <property type="entry name" value="N_methyl"/>
    <property type="match status" value="1"/>
</dbReference>
<evidence type="ECO:0000313" key="5">
    <source>
        <dbReference type="Proteomes" id="UP000295367"/>
    </source>
</evidence>
<dbReference type="InterPro" id="IPR045584">
    <property type="entry name" value="Pilin-like"/>
</dbReference>
<keyword evidence="3" id="KW-0472">Membrane</keyword>
<dbReference type="GO" id="GO:0043107">
    <property type="term" value="P:type IV pilus-dependent motility"/>
    <property type="evidence" value="ECO:0007669"/>
    <property type="project" value="TreeGrafter"/>
</dbReference>
<proteinExistence type="inferred from homology"/>
<comment type="similarity">
    <text evidence="1">Belongs to the N-Me-Phe pilin family.</text>
</comment>
<dbReference type="Proteomes" id="UP000295367">
    <property type="component" value="Unassembled WGS sequence"/>
</dbReference>
<comment type="caution">
    <text evidence="4">The sequence shown here is derived from an EMBL/GenBank/DDBJ whole genome shotgun (WGS) entry which is preliminary data.</text>
</comment>
<evidence type="ECO:0000256" key="3">
    <source>
        <dbReference type="SAM" id="Phobius"/>
    </source>
</evidence>
<dbReference type="Gene3D" id="3.30.700.10">
    <property type="entry name" value="Glycoprotein, Type 4 Pilin"/>
    <property type="match status" value="1"/>
</dbReference>
<dbReference type="OrthoDB" id="8564198at2"/>
<dbReference type="RefSeq" id="WP_124945374.1">
    <property type="nucleotide sequence ID" value="NZ_BHVT01000010.1"/>
</dbReference>
<dbReference type="EMBL" id="SMCO01000010">
    <property type="protein sequence ID" value="TCV85212.1"/>
    <property type="molecule type" value="Genomic_DNA"/>
</dbReference>
<dbReference type="PANTHER" id="PTHR30093">
    <property type="entry name" value="GENERAL SECRETION PATHWAY PROTEIN G"/>
    <property type="match status" value="1"/>
</dbReference>
<keyword evidence="3" id="KW-1133">Transmembrane helix</keyword>
<dbReference type="InterPro" id="IPR012902">
    <property type="entry name" value="N_methyl_site"/>
</dbReference>
<dbReference type="AlphaFoldDB" id="A0A4R3Y1A7"/>
<keyword evidence="5" id="KW-1185">Reference proteome</keyword>
<feature type="transmembrane region" description="Helical" evidence="3">
    <location>
        <begin position="7"/>
        <end position="28"/>
    </location>
</feature>
<dbReference type="PROSITE" id="PS00409">
    <property type="entry name" value="PROKAR_NTER_METHYL"/>
    <property type="match status" value="1"/>
</dbReference>
<protein>
    <submittedName>
        <fullName evidence="4">MSHA pilin protein MshA</fullName>
    </submittedName>
</protein>
<dbReference type="GO" id="GO:0044096">
    <property type="term" value="C:type IV pilus"/>
    <property type="evidence" value="ECO:0007669"/>
    <property type="project" value="TreeGrafter"/>
</dbReference>
<evidence type="ECO:0000256" key="2">
    <source>
        <dbReference type="ARBA" id="ARBA00022481"/>
    </source>
</evidence>
<evidence type="ECO:0000256" key="1">
    <source>
        <dbReference type="ARBA" id="ARBA00005233"/>
    </source>
</evidence>
<accession>A0A4R3Y1A7</accession>
<sequence>MQKIQRGFTLIELVVVITILGILAAIALPRFTALQADARLAKMNGAMGAVKSAAAMAHATLITRGFDASFTGTPVPNIIIEGTVVVYTNGYPNVATIVPLAGLVAPDYVIAGLTAPRIAAPDANHTGAAAATDCTISYTAAAAANSLPTYAITATLATCA</sequence>
<keyword evidence="2" id="KW-0488">Methylation</keyword>
<organism evidence="4 5">
    <name type="scientific">Sulfurirhabdus autotrophica</name>
    <dbReference type="NCBI Taxonomy" id="1706046"/>
    <lineage>
        <taxon>Bacteria</taxon>
        <taxon>Pseudomonadati</taxon>
        <taxon>Pseudomonadota</taxon>
        <taxon>Betaproteobacteria</taxon>
        <taxon>Nitrosomonadales</taxon>
        <taxon>Sulfuricellaceae</taxon>
        <taxon>Sulfurirhabdus</taxon>
    </lineage>
</organism>
<reference evidence="4 5" key="1">
    <citation type="submission" date="2019-03" db="EMBL/GenBank/DDBJ databases">
        <title>Genomic Encyclopedia of Type Strains, Phase IV (KMG-IV): sequencing the most valuable type-strain genomes for metagenomic binning, comparative biology and taxonomic classification.</title>
        <authorList>
            <person name="Goeker M."/>
        </authorList>
    </citation>
    <scope>NUCLEOTIDE SEQUENCE [LARGE SCALE GENOMIC DNA]</scope>
    <source>
        <strain evidence="4 5">DSM 100309</strain>
    </source>
</reference>
<keyword evidence="3" id="KW-0812">Transmembrane</keyword>
<dbReference type="SUPFAM" id="SSF54523">
    <property type="entry name" value="Pili subunits"/>
    <property type="match status" value="1"/>
</dbReference>
<gene>
    <name evidence="4" type="ORF">EDC63_110101</name>
</gene>
<dbReference type="NCBIfam" id="TIGR02532">
    <property type="entry name" value="IV_pilin_GFxxxE"/>
    <property type="match status" value="1"/>
</dbReference>
<name>A0A4R3Y1A7_9PROT</name>
<evidence type="ECO:0000313" key="4">
    <source>
        <dbReference type="EMBL" id="TCV85212.1"/>
    </source>
</evidence>
<dbReference type="PANTHER" id="PTHR30093:SF34">
    <property type="entry name" value="PREPILIN PEPTIDASE-DEPENDENT PROTEIN D"/>
    <property type="match status" value="1"/>
</dbReference>